<feature type="transmembrane region" description="Helical" evidence="6">
    <location>
        <begin position="385"/>
        <end position="406"/>
    </location>
</feature>
<protein>
    <submittedName>
        <fullName evidence="7">Uncharacterized protein</fullName>
    </submittedName>
</protein>
<dbReference type="InterPro" id="IPR050833">
    <property type="entry name" value="Poly_Biosynth_Transport"/>
</dbReference>
<feature type="transmembrane region" description="Helical" evidence="6">
    <location>
        <begin position="478"/>
        <end position="500"/>
    </location>
</feature>
<proteinExistence type="predicted"/>
<comment type="subcellular location">
    <subcellularLocation>
        <location evidence="1">Cell membrane</location>
        <topology evidence="1">Multi-pass membrane protein</topology>
    </subcellularLocation>
</comment>
<evidence type="ECO:0000256" key="5">
    <source>
        <dbReference type="ARBA" id="ARBA00023136"/>
    </source>
</evidence>
<evidence type="ECO:0000256" key="1">
    <source>
        <dbReference type="ARBA" id="ARBA00004651"/>
    </source>
</evidence>
<dbReference type="InterPro" id="IPR002797">
    <property type="entry name" value="Polysacc_synth"/>
</dbReference>
<evidence type="ECO:0000313" key="8">
    <source>
        <dbReference type="Proteomes" id="UP000287101"/>
    </source>
</evidence>
<dbReference type="AlphaFoldDB" id="A0A430A3Z0"/>
<gene>
    <name evidence="7" type="ORF">CBF31_10930</name>
</gene>
<feature type="transmembrane region" description="Helical" evidence="6">
    <location>
        <begin position="355"/>
        <end position="373"/>
    </location>
</feature>
<dbReference type="Proteomes" id="UP000287101">
    <property type="component" value="Unassembled WGS sequence"/>
</dbReference>
<keyword evidence="4 6" id="KW-1133">Transmembrane helix</keyword>
<dbReference type="CDD" id="cd13124">
    <property type="entry name" value="MATE_SpoVB_like"/>
    <property type="match status" value="1"/>
</dbReference>
<evidence type="ECO:0000256" key="3">
    <source>
        <dbReference type="ARBA" id="ARBA00022692"/>
    </source>
</evidence>
<feature type="transmembrane region" description="Helical" evidence="6">
    <location>
        <begin position="283"/>
        <end position="306"/>
    </location>
</feature>
<feature type="transmembrane region" description="Helical" evidence="6">
    <location>
        <begin position="89"/>
        <end position="113"/>
    </location>
</feature>
<dbReference type="Pfam" id="PF01943">
    <property type="entry name" value="Polysacc_synt"/>
    <property type="match status" value="1"/>
</dbReference>
<feature type="transmembrane region" description="Helical" evidence="6">
    <location>
        <begin position="227"/>
        <end position="251"/>
    </location>
</feature>
<keyword evidence="3 6" id="KW-0812">Transmembrane</keyword>
<evidence type="ECO:0000313" key="7">
    <source>
        <dbReference type="EMBL" id="RSU01354.1"/>
    </source>
</evidence>
<dbReference type="RefSeq" id="WP_126832946.1">
    <property type="nucleotide sequence ID" value="NZ_CBCRYB010000011.1"/>
</dbReference>
<feature type="transmembrane region" description="Helical" evidence="6">
    <location>
        <begin position="12"/>
        <end position="30"/>
    </location>
</feature>
<dbReference type="OrthoDB" id="9775950at2"/>
<evidence type="ECO:0000256" key="4">
    <source>
        <dbReference type="ARBA" id="ARBA00022989"/>
    </source>
</evidence>
<dbReference type="PANTHER" id="PTHR30250:SF29">
    <property type="entry name" value="POLYSACCHARIDE BIOSYNTHESIS PROTEIN C-TERMINAL DOMAIN-CONTAINING PROTEIN"/>
    <property type="match status" value="1"/>
</dbReference>
<evidence type="ECO:0000256" key="6">
    <source>
        <dbReference type="SAM" id="Phobius"/>
    </source>
</evidence>
<reference evidence="7 8" key="1">
    <citation type="submission" date="2017-05" db="EMBL/GenBank/DDBJ databases">
        <title>Vagococcus spp. assemblies.</title>
        <authorList>
            <person name="Gulvik C.A."/>
        </authorList>
    </citation>
    <scope>NUCLEOTIDE SEQUENCE [LARGE SCALE GENOMIC DNA]</scope>
    <source>
        <strain evidence="7 8">CCUG 41755</strain>
    </source>
</reference>
<comment type="caution">
    <text evidence="7">The sequence shown here is derived from an EMBL/GenBank/DDBJ whole genome shotgun (WGS) entry which is preliminary data.</text>
</comment>
<feature type="transmembrane region" description="Helical" evidence="6">
    <location>
        <begin position="119"/>
        <end position="136"/>
    </location>
</feature>
<feature type="transmembrane region" description="Helical" evidence="6">
    <location>
        <begin position="445"/>
        <end position="466"/>
    </location>
</feature>
<keyword evidence="2" id="KW-1003">Cell membrane</keyword>
<feature type="transmembrane region" description="Helical" evidence="6">
    <location>
        <begin position="318"/>
        <end position="343"/>
    </location>
</feature>
<organism evidence="7 8">
    <name type="scientific">Vagococcus fessus</name>
    <dbReference type="NCBI Taxonomy" id="120370"/>
    <lineage>
        <taxon>Bacteria</taxon>
        <taxon>Bacillati</taxon>
        <taxon>Bacillota</taxon>
        <taxon>Bacilli</taxon>
        <taxon>Lactobacillales</taxon>
        <taxon>Enterococcaceae</taxon>
        <taxon>Vagococcus</taxon>
    </lineage>
</organism>
<dbReference type="EMBL" id="NGJY01000006">
    <property type="protein sequence ID" value="RSU01354.1"/>
    <property type="molecule type" value="Genomic_DNA"/>
</dbReference>
<sequence length="531" mass="59035">MLKTKQKAVVEGALLLTLTSFIVKILSAVYRVPFQNLVGDEGFYVYQQVYPIYGIAMTLGLSGLPILVSKMVAEQDTHTKQEEVIRGLFPLYWLLSLVLFVVFFLASGVLARLMGDSELAPVIEMAAIVFLLVPYLTTYRGYFQGKLEMEPTAYSQLFEQLVRVGMILLVAWLYTSVNWTVYTMGRYAMSGAIFGGVVALITLLLFKPNLKLLVIPSKLELYNSRKYLRRFLVEGGLICGYSSLLVIFQLVDSFLIKNALVAQGLSDQQSKIIKGIYDRGQPLVQVGMVIGIALTTAFLPILIRYVTEKNDWAYYRTIALFVKTVIVISSAASVGLIMLLPYLNGSLFGDNQESLSLSVLMGTVFFMSLVLMLQIIYQTKNKFKIPVYSLLVGCLVKIGFGFLLTIQLGTVGASLATLCGLIGALILLLLGLEGQIKKCFINPDFIWKLLVALGMMIVSLLLYRWAMGVVIGNTTSRVISFIQALLGVVVGGSVYVLVIFKTRMFTLREWLLLPKGNKLVRKVKKVSKNRI</sequence>
<feature type="transmembrane region" description="Helical" evidence="6">
    <location>
        <begin position="187"/>
        <end position="206"/>
    </location>
</feature>
<feature type="transmembrane region" description="Helical" evidence="6">
    <location>
        <begin position="50"/>
        <end position="68"/>
    </location>
</feature>
<keyword evidence="8" id="KW-1185">Reference proteome</keyword>
<evidence type="ECO:0000256" key="2">
    <source>
        <dbReference type="ARBA" id="ARBA00022475"/>
    </source>
</evidence>
<feature type="transmembrane region" description="Helical" evidence="6">
    <location>
        <begin position="412"/>
        <end position="433"/>
    </location>
</feature>
<keyword evidence="5 6" id="KW-0472">Membrane</keyword>
<name>A0A430A3Z0_9ENTE</name>
<feature type="transmembrane region" description="Helical" evidence="6">
    <location>
        <begin position="157"/>
        <end position="175"/>
    </location>
</feature>
<dbReference type="InterPro" id="IPR024923">
    <property type="entry name" value="PG_synth_SpoVB"/>
</dbReference>
<dbReference type="GO" id="GO:0005886">
    <property type="term" value="C:plasma membrane"/>
    <property type="evidence" value="ECO:0007669"/>
    <property type="project" value="UniProtKB-SubCell"/>
</dbReference>
<dbReference type="PANTHER" id="PTHR30250">
    <property type="entry name" value="PST FAMILY PREDICTED COLANIC ACID TRANSPORTER"/>
    <property type="match status" value="1"/>
</dbReference>
<accession>A0A430A3Z0</accession>